<dbReference type="Gene3D" id="3.40.50.1820">
    <property type="entry name" value="alpha/beta hydrolase"/>
    <property type="match status" value="1"/>
</dbReference>
<evidence type="ECO:0000313" key="4">
    <source>
        <dbReference type="Proteomes" id="UP001350005"/>
    </source>
</evidence>
<dbReference type="Proteomes" id="UP001350005">
    <property type="component" value="Unassembled WGS sequence"/>
</dbReference>
<keyword evidence="1 3" id="KW-0378">Hydrolase</keyword>
<accession>A0ABU7R190</accession>
<sequence>MKMQLTSKITQILNHLEKIQPFNAQDSLDGSRKYLEAMSLQFSGKKEPVAMIEELNIDTVNHQIPIRIYRPQGKSDQKSSAIIYLHGGWFIAGGYETHDAVVRRLANKTGSVIIFADYRLAPEHPFPAGLQDCIDTVNWIADNSEDLGIDKDKIGIIGDSAGGALATAVSTQSGHLLKFQVLIYPAADNRLNSKSWETYENGPVLTKEGGIEAWNFYLPKEESENALAVPVLIRDFKETPPTLVILAEHDPLLDDGKQLSENMKEAGIAVHTSLYNDMVHGFMHMGEILDEVQAAIHEMADFAHRNLDQR</sequence>
<name>A0ABU7R190_9FLAO</name>
<protein>
    <submittedName>
        <fullName evidence="3">Alpha/beta hydrolase</fullName>
    </submittedName>
</protein>
<reference evidence="3 4" key="1">
    <citation type="submission" date="2024-01" db="EMBL/GenBank/DDBJ databases">
        <title>Whole genome of Chryseobacterium arthrosphaerae NNCa 2741.</title>
        <authorList>
            <person name="Boriskina E.V."/>
            <person name="Gordinskaya N.A."/>
            <person name="Kropotov V.S."/>
            <person name="Alekseeva A.E."/>
            <person name="Makhova M.A."/>
            <person name="Kryazhev D.V."/>
            <person name="Shkurkina I.S."/>
        </authorList>
    </citation>
    <scope>NUCLEOTIDE SEQUENCE [LARGE SCALE GENOMIC DNA]</scope>
    <source>
        <strain evidence="3 4">NNCa 2741</strain>
    </source>
</reference>
<dbReference type="PANTHER" id="PTHR48081:SF8">
    <property type="entry name" value="ALPHA_BETA HYDROLASE FOLD-3 DOMAIN-CONTAINING PROTEIN-RELATED"/>
    <property type="match status" value="1"/>
</dbReference>
<comment type="caution">
    <text evidence="3">The sequence shown here is derived from an EMBL/GenBank/DDBJ whole genome shotgun (WGS) entry which is preliminary data.</text>
</comment>
<dbReference type="InterPro" id="IPR050300">
    <property type="entry name" value="GDXG_lipolytic_enzyme"/>
</dbReference>
<dbReference type="PANTHER" id="PTHR48081">
    <property type="entry name" value="AB HYDROLASE SUPERFAMILY PROTEIN C4A8.06C"/>
    <property type="match status" value="1"/>
</dbReference>
<evidence type="ECO:0000259" key="2">
    <source>
        <dbReference type="Pfam" id="PF07859"/>
    </source>
</evidence>
<dbReference type="Pfam" id="PF07859">
    <property type="entry name" value="Abhydrolase_3"/>
    <property type="match status" value="1"/>
</dbReference>
<keyword evidence="4" id="KW-1185">Reference proteome</keyword>
<dbReference type="GO" id="GO:0016787">
    <property type="term" value="F:hydrolase activity"/>
    <property type="evidence" value="ECO:0007669"/>
    <property type="project" value="UniProtKB-KW"/>
</dbReference>
<feature type="domain" description="Alpha/beta hydrolase fold-3" evidence="2">
    <location>
        <begin position="82"/>
        <end position="283"/>
    </location>
</feature>
<gene>
    <name evidence="3" type="ORF">V2E39_14375</name>
</gene>
<organism evidence="3 4">
    <name type="scientific">Chryseobacterium arthrosphaerae</name>
    <dbReference type="NCBI Taxonomy" id="651561"/>
    <lineage>
        <taxon>Bacteria</taxon>
        <taxon>Pseudomonadati</taxon>
        <taxon>Bacteroidota</taxon>
        <taxon>Flavobacteriia</taxon>
        <taxon>Flavobacteriales</taxon>
        <taxon>Weeksellaceae</taxon>
        <taxon>Chryseobacterium group</taxon>
        <taxon>Chryseobacterium</taxon>
    </lineage>
</organism>
<dbReference type="InterPro" id="IPR013094">
    <property type="entry name" value="AB_hydrolase_3"/>
</dbReference>
<proteinExistence type="predicted"/>
<evidence type="ECO:0000256" key="1">
    <source>
        <dbReference type="ARBA" id="ARBA00022801"/>
    </source>
</evidence>
<dbReference type="SUPFAM" id="SSF53474">
    <property type="entry name" value="alpha/beta-Hydrolases"/>
    <property type="match status" value="1"/>
</dbReference>
<dbReference type="EMBL" id="JAZGJU010000029">
    <property type="protein sequence ID" value="MEE6128578.1"/>
    <property type="molecule type" value="Genomic_DNA"/>
</dbReference>
<evidence type="ECO:0000313" key="3">
    <source>
        <dbReference type="EMBL" id="MEE6128578.1"/>
    </source>
</evidence>
<dbReference type="RefSeq" id="WP_241310465.1">
    <property type="nucleotide sequence ID" value="NZ_JAKYXJ010000009.1"/>
</dbReference>
<dbReference type="InterPro" id="IPR029058">
    <property type="entry name" value="AB_hydrolase_fold"/>
</dbReference>